<evidence type="ECO:0000259" key="8">
    <source>
        <dbReference type="PROSITE" id="PS51742"/>
    </source>
</evidence>
<evidence type="ECO:0000256" key="6">
    <source>
        <dbReference type="RuleBase" id="RU367031"/>
    </source>
</evidence>
<gene>
    <name evidence="10" type="primary">LOC111302678</name>
</gene>
<protein>
    <recommendedName>
        <fullName evidence="6">AT-hook motif nuclear-localized protein</fullName>
    </recommendedName>
</protein>
<keyword evidence="2 6" id="KW-0805">Transcription regulation</keyword>
<dbReference type="PROSITE" id="PS51742">
    <property type="entry name" value="PPC"/>
    <property type="match status" value="1"/>
</dbReference>
<feature type="region of interest" description="Disordered" evidence="7">
    <location>
        <begin position="341"/>
        <end position="361"/>
    </location>
</feature>
<keyword evidence="9" id="KW-1185">Reference proteome</keyword>
<dbReference type="Pfam" id="PF03479">
    <property type="entry name" value="PCC"/>
    <property type="match status" value="1"/>
</dbReference>
<dbReference type="InterPro" id="IPR039605">
    <property type="entry name" value="AHL"/>
</dbReference>
<evidence type="ECO:0000313" key="9">
    <source>
        <dbReference type="Proteomes" id="UP000515121"/>
    </source>
</evidence>
<dbReference type="GO" id="GO:0003680">
    <property type="term" value="F:minor groove of adenine-thymine-rich DNA binding"/>
    <property type="evidence" value="ECO:0007669"/>
    <property type="project" value="UniProtKB-UniRule"/>
</dbReference>
<name>A0A6P5ZMS6_DURZI</name>
<feature type="compositionally biased region" description="Polar residues" evidence="7">
    <location>
        <begin position="1"/>
        <end position="35"/>
    </location>
</feature>
<dbReference type="InterPro" id="IPR017956">
    <property type="entry name" value="AT_hook_DNA-bd_motif"/>
</dbReference>
<proteinExistence type="predicted"/>
<feature type="compositionally biased region" description="Polar residues" evidence="7">
    <location>
        <begin position="48"/>
        <end position="57"/>
    </location>
</feature>
<dbReference type="SUPFAM" id="SSF117856">
    <property type="entry name" value="AF0104/ALDC/Ptd012-like"/>
    <property type="match status" value="1"/>
</dbReference>
<dbReference type="PRINTS" id="PR00929">
    <property type="entry name" value="ATHOOK"/>
</dbReference>
<evidence type="ECO:0000256" key="1">
    <source>
        <dbReference type="ARBA" id="ARBA00003687"/>
    </source>
</evidence>
<comment type="subcellular location">
    <subcellularLocation>
        <location evidence="6">Nucleus</location>
    </subcellularLocation>
</comment>
<keyword evidence="3 6" id="KW-0238">DNA-binding</keyword>
<feature type="region of interest" description="Disordered" evidence="7">
    <location>
        <begin position="1"/>
        <end position="76"/>
    </location>
</feature>
<evidence type="ECO:0000313" key="10">
    <source>
        <dbReference type="RefSeq" id="XP_022754208.1"/>
    </source>
</evidence>
<comment type="function">
    <text evidence="1 6">Transcription factor that specifically binds AT-rich DNA sequences related to the nuclear matrix attachment regions (MARs).</text>
</comment>
<evidence type="ECO:0000256" key="3">
    <source>
        <dbReference type="ARBA" id="ARBA00023125"/>
    </source>
</evidence>
<keyword evidence="4 6" id="KW-0804">Transcription</keyword>
<sequence>MEEKSATLSHDSVVNNGKKSMINTKNNSPKSQEVQATDDIGALRFGEGSSSIATRSENAIEKKRGRGRPRKYDNGVPNINGSLGTFVVPTASSSTKRAKGRPKGTGKWQALASIGGYMDTAGGSFTPHVLFVHTGEDLVRKITSFCLWASRSVFILAASGAVSSVTLFKPGPSTETSKYEGLFEILTLTGSYLVTGEMGTHPRNGPLSVSLARVDGRVFGGSVLGSLIAAGPGPIQVIVASFKQNVGRKIRKKYSAGTSTSANILASSELVDVPIQYIGMADGKENCTPSPAPVTVRADPVKADSAKSDNVVAENHNFNSASPESVGPNNMQKEDNVIAENHNLNPSSPQSVGPNNLQISPVSLPISDEMITPVSSANVPEMHVKD</sequence>
<dbReference type="GeneID" id="111302678"/>
<comment type="domain">
    <text evidence="6">The PPC domain mediates interactions between AHL proteins.</text>
</comment>
<dbReference type="CDD" id="cd11378">
    <property type="entry name" value="DUF296"/>
    <property type="match status" value="1"/>
</dbReference>
<dbReference type="PANTHER" id="PTHR31500">
    <property type="entry name" value="AT-HOOK MOTIF NUCLEAR-LOCALIZED PROTEIN 9"/>
    <property type="match status" value="1"/>
</dbReference>
<evidence type="ECO:0000256" key="5">
    <source>
        <dbReference type="ARBA" id="ARBA00023242"/>
    </source>
</evidence>
<dbReference type="Gene3D" id="3.30.1330.80">
    <property type="entry name" value="Hypothetical protein, similar to alpha- acetolactate decarboxylase, domain 2"/>
    <property type="match status" value="1"/>
</dbReference>
<evidence type="ECO:0000256" key="4">
    <source>
        <dbReference type="ARBA" id="ARBA00023163"/>
    </source>
</evidence>
<evidence type="ECO:0000256" key="2">
    <source>
        <dbReference type="ARBA" id="ARBA00023015"/>
    </source>
</evidence>
<keyword evidence="5 6" id="KW-0539">Nucleus</keyword>
<evidence type="ECO:0000256" key="7">
    <source>
        <dbReference type="SAM" id="MobiDB-lite"/>
    </source>
</evidence>
<organism evidence="9 10">
    <name type="scientific">Durio zibethinus</name>
    <name type="common">Durian</name>
    <dbReference type="NCBI Taxonomy" id="66656"/>
    <lineage>
        <taxon>Eukaryota</taxon>
        <taxon>Viridiplantae</taxon>
        <taxon>Streptophyta</taxon>
        <taxon>Embryophyta</taxon>
        <taxon>Tracheophyta</taxon>
        <taxon>Spermatophyta</taxon>
        <taxon>Magnoliopsida</taxon>
        <taxon>eudicotyledons</taxon>
        <taxon>Gunneridae</taxon>
        <taxon>Pentapetalae</taxon>
        <taxon>rosids</taxon>
        <taxon>malvids</taxon>
        <taxon>Malvales</taxon>
        <taxon>Malvaceae</taxon>
        <taxon>Helicteroideae</taxon>
        <taxon>Durio</taxon>
    </lineage>
</organism>
<dbReference type="PANTHER" id="PTHR31500:SF114">
    <property type="entry name" value="AT-HOOK MOTIF NUCLEAR-LOCALIZED PROTEIN"/>
    <property type="match status" value="1"/>
</dbReference>
<dbReference type="GO" id="GO:0005634">
    <property type="term" value="C:nucleus"/>
    <property type="evidence" value="ECO:0007669"/>
    <property type="project" value="UniProtKB-SubCell"/>
</dbReference>
<dbReference type="InterPro" id="IPR005175">
    <property type="entry name" value="PPC_dom"/>
</dbReference>
<reference evidence="10" key="1">
    <citation type="submission" date="2025-08" db="UniProtKB">
        <authorList>
            <consortium name="RefSeq"/>
        </authorList>
    </citation>
    <scope>IDENTIFICATION</scope>
    <source>
        <tissue evidence="10">Fruit stalk</tissue>
    </source>
</reference>
<feature type="compositionally biased region" description="Polar residues" evidence="7">
    <location>
        <begin position="342"/>
        <end position="361"/>
    </location>
</feature>
<dbReference type="Proteomes" id="UP000515121">
    <property type="component" value="Unplaced"/>
</dbReference>
<dbReference type="RefSeq" id="XP_022754208.1">
    <property type="nucleotide sequence ID" value="XM_022898473.1"/>
</dbReference>
<dbReference type="KEGG" id="dzi:111302678"/>
<accession>A0A6P5ZMS6</accession>
<dbReference type="AlphaFoldDB" id="A0A6P5ZMS6"/>
<dbReference type="OrthoDB" id="1588495at2759"/>
<feature type="domain" description="PPC" evidence="8">
    <location>
        <begin position="122"/>
        <end position="268"/>
    </location>
</feature>